<dbReference type="STRING" id="1391654.AKJ09_06080"/>
<dbReference type="RefSeq" id="WP_169927927.1">
    <property type="nucleotide sequence ID" value="NZ_CP012333.1"/>
</dbReference>
<evidence type="ECO:0000313" key="2">
    <source>
        <dbReference type="EMBL" id="AKU99416.1"/>
    </source>
</evidence>
<dbReference type="Gene3D" id="3.40.50.410">
    <property type="entry name" value="von Willebrand factor, type A domain"/>
    <property type="match status" value="1"/>
</dbReference>
<sequence length="1385" mass="146593">MRRMRARGLITLSGALIASVLAPSSARAQSAGTTQRALPNVLLLVDNSGSMERMTDGSLPSDNPANACNPGVQSNPNRWGVLLQALAGNLQPYYSCGKMDRANNGALVNEYRIGTQKPYDTDYFMPYHRPLAGGTAQTACAMGPWRLPGGGGIGVGPLNQTSTDPAGLTADAFPNDALRKLRWSDIQANYPGTGGGSAIPVSTTNSCDFIMADDGQLDAARDYVRFALMTFDSDVDPGIGVGQLSPVTTTINASPFLGQWSYIRSTPFPYGSAGNVAMGRPVGCATNSPFEVGARNWGAPPWEGRLVPFNDAFAQLTDIERTNEQIQQVLVASRPYGATPIDGMLDDARDYLWENAKGPEKADPYVTGGCRDQYIILLTDGAPNLNMRTSCEGPTGQCPYPGSTPTGSGQSIAWDIAKTLYTGTGHHSVPVFVIGFSVNGTNSPTGDGFPAGFQTAPDNSCSNWFYSTAPGGFGGSSSAMSTYCRTTPPAVGTTADACCQLNEIAYFGSNGTAPPFFAESQRDLVAAFGRVLANITKTASTRTVPAYSSIATSTSTSGTRNITASYTAAFVPNPRKPWSGQIDRTRQVCVSGAPQPQTFDPAQGDAFDQNVARQSFDGQRRFITVKADYTNGTAIDSSRSIRPFVTTPTDGLDAYKGTELGVLNNDTAPLPPEALGIDDSTCKRSRDLSGDVIPKLNKDECNKVIWGFTAAASTVPTYQGYNKWNVRCPSFGASKCAINAATTCSQDSDCAAVTPGDVCVPECSALGAIFRSSPAAVSPPMSLSRDEGYRSFAQGRATRPHALFVATTDGVLHAFNSLKEAPITSRHELWSFVPPAVLTRLASNYPTGQQILLDGSPIVKDVVWDRVRTDLYGANAGKEWHTTLVAGMGSNGPGYYALNVSDVACNGTDCSTNYDPPAYASLSDVSFSDTYSGSVKRGPHFLWQLTDAPSVTGETLPASRTSVSDHKSFVSLFGKQTGTPAVTTLFFDPGDGAGAREIGVAILPGGTDGPPDKTGTCARALGTTHSASTYPDLSDHAYPPRNSVRQWGTSCAAPVGGRSITVVRLDTGEIIRHFARFSDAPKSLKDQSKVVDSPFDSPMVGLPIVYPSDVGTITQKVFIGDADGTMWRVDLSNPNPSQWKANLFQDLFSPAFGGTGSASAGRPVAVPPVASLDQTGNLVLNVATGDQENLVATNDYNMVLSIVEGRPTLGLGNTVQASVKWFTRLNNGERVTGPMAVFDGTLYFATYVPEAINNVCGEKSKQYVWGVDYVVPQDPSSLGSGGKYKYPPTPFTQKADMTDPVNPSLIPGVAVKQSLNCVDTSGAVSTDFFGMTHYGVNSQTGTNYSLDIPVAKPSAANPRNVQVLTVALPRPRTPTIIDSWALVVD</sequence>
<dbReference type="Proteomes" id="UP000064967">
    <property type="component" value="Chromosome"/>
</dbReference>
<feature type="chain" id="PRO_5005466623" evidence="1">
    <location>
        <begin position="29"/>
        <end position="1385"/>
    </location>
</feature>
<feature type="signal peptide" evidence="1">
    <location>
        <begin position="1"/>
        <end position="28"/>
    </location>
</feature>
<reference evidence="2 3" key="1">
    <citation type="submission" date="2015-08" db="EMBL/GenBank/DDBJ databases">
        <authorList>
            <person name="Babu N.S."/>
            <person name="Beckwith C.J."/>
            <person name="Beseler K.G."/>
            <person name="Brison A."/>
            <person name="Carone J.V."/>
            <person name="Caskin T.P."/>
            <person name="Diamond M."/>
            <person name="Durham M.E."/>
            <person name="Foxe J.M."/>
            <person name="Go M."/>
            <person name="Henderson B.A."/>
            <person name="Jones I.B."/>
            <person name="McGettigan J.A."/>
            <person name="Micheletti S.J."/>
            <person name="Nasrallah M.E."/>
            <person name="Ortiz D."/>
            <person name="Piller C.R."/>
            <person name="Privatt S.R."/>
            <person name="Schneider S.L."/>
            <person name="Sharp S."/>
            <person name="Smith T.C."/>
            <person name="Stanton J.D."/>
            <person name="Ullery H.E."/>
            <person name="Wilson R.J."/>
            <person name="Serrano M.G."/>
            <person name="Buck G."/>
            <person name="Lee V."/>
            <person name="Wang Y."/>
            <person name="Carvalho R."/>
            <person name="Voegtly L."/>
            <person name="Shi R."/>
            <person name="Duckworth R."/>
            <person name="Johnson A."/>
            <person name="Loviza R."/>
            <person name="Walstead R."/>
            <person name="Shah Z."/>
            <person name="Kiflezghi M."/>
            <person name="Wade K."/>
            <person name="Ball S.L."/>
            <person name="Bradley K.W."/>
            <person name="Asai D.J."/>
            <person name="Bowman C.A."/>
            <person name="Russell D.A."/>
            <person name="Pope W.H."/>
            <person name="Jacobs-Sera D."/>
            <person name="Hendrix R.W."/>
            <person name="Hatfull G.F."/>
        </authorList>
    </citation>
    <scope>NUCLEOTIDE SEQUENCE [LARGE SCALE GENOMIC DNA]</scope>
    <source>
        <strain evidence="2 3">DSM 27648</strain>
    </source>
</reference>
<keyword evidence="3" id="KW-1185">Reference proteome</keyword>
<accession>A0A0K1Q1B3</accession>
<dbReference type="EMBL" id="CP012333">
    <property type="protein sequence ID" value="AKU99416.1"/>
    <property type="molecule type" value="Genomic_DNA"/>
</dbReference>
<evidence type="ECO:0000256" key="1">
    <source>
        <dbReference type="SAM" id="SignalP"/>
    </source>
</evidence>
<organism evidence="2 3">
    <name type="scientific">Labilithrix luteola</name>
    <dbReference type="NCBI Taxonomy" id="1391654"/>
    <lineage>
        <taxon>Bacteria</taxon>
        <taxon>Pseudomonadati</taxon>
        <taxon>Myxococcota</taxon>
        <taxon>Polyangia</taxon>
        <taxon>Polyangiales</taxon>
        <taxon>Labilitrichaceae</taxon>
        <taxon>Labilithrix</taxon>
    </lineage>
</organism>
<protein>
    <submittedName>
        <fullName evidence="2">Type IV fimbrial biogenesis protein PilY1</fullName>
    </submittedName>
</protein>
<gene>
    <name evidence="2" type="ORF">AKJ09_06080</name>
</gene>
<dbReference type="KEGG" id="llu:AKJ09_06080"/>
<dbReference type="InterPro" id="IPR036465">
    <property type="entry name" value="vWFA_dom_sf"/>
</dbReference>
<name>A0A0K1Q1B3_9BACT</name>
<proteinExistence type="predicted"/>
<keyword evidence="1" id="KW-0732">Signal</keyword>
<evidence type="ECO:0000313" key="3">
    <source>
        <dbReference type="Proteomes" id="UP000064967"/>
    </source>
</evidence>